<name>A0A844VXI8_9RHOB</name>
<organism evidence="5 6">
    <name type="scientific">Pseudooceanicola pacificus</name>
    <dbReference type="NCBI Taxonomy" id="2676438"/>
    <lineage>
        <taxon>Bacteria</taxon>
        <taxon>Pseudomonadati</taxon>
        <taxon>Pseudomonadota</taxon>
        <taxon>Alphaproteobacteria</taxon>
        <taxon>Rhodobacterales</taxon>
        <taxon>Paracoccaceae</taxon>
        <taxon>Pseudooceanicola</taxon>
    </lineage>
</organism>
<dbReference type="InterPro" id="IPR015424">
    <property type="entry name" value="PyrdxlP-dep_Trfase"/>
</dbReference>
<keyword evidence="2" id="KW-0663">Pyridoxal phosphate</keyword>
<dbReference type="Pfam" id="PF00155">
    <property type="entry name" value="Aminotran_1_2"/>
    <property type="match status" value="1"/>
</dbReference>
<dbReference type="Gene3D" id="3.90.1150.10">
    <property type="entry name" value="Aspartate Aminotransferase, domain 1"/>
    <property type="match status" value="1"/>
</dbReference>
<proteinExistence type="inferred from homology"/>
<dbReference type="InterPro" id="IPR015421">
    <property type="entry name" value="PyrdxlP-dep_Trfase_major"/>
</dbReference>
<keyword evidence="6" id="KW-1185">Reference proteome</keyword>
<feature type="non-terminal residue" evidence="5">
    <location>
        <position position="1"/>
    </location>
</feature>
<accession>A0A844VXI8</accession>
<dbReference type="PROSITE" id="PS00105">
    <property type="entry name" value="AA_TRANSFER_CLASS_1"/>
    <property type="match status" value="1"/>
</dbReference>
<dbReference type="AlphaFoldDB" id="A0A844VXI8"/>
<dbReference type="InterPro" id="IPR004839">
    <property type="entry name" value="Aminotransferase_I/II_large"/>
</dbReference>
<feature type="domain" description="Aminotransferase class I/classII large" evidence="4">
    <location>
        <begin position="9"/>
        <end position="200"/>
    </location>
</feature>
<dbReference type="InterPro" id="IPR004838">
    <property type="entry name" value="NHTrfase_class1_PyrdxlP-BS"/>
</dbReference>
<dbReference type="EC" id="2.6.1.-" evidence="3"/>
<dbReference type="GO" id="GO:0008483">
    <property type="term" value="F:transaminase activity"/>
    <property type="evidence" value="ECO:0007669"/>
    <property type="project" value="UniProtKB-KW"/>
</dbReference>
<dbReference type="PANTHER" id="PTHR42885">
    <property type="entry name" value="HISTIDINOL-PHOSPHATE AMINOTRANSFERASE-RELATED"/>
    <property type="match status" value="1"/>
</dbReference>
<dbReference type="RefSeq" id="WP_160380555.1">
    <property type="nucleotide sequence ID" value="NZ_WNXQ01000001.1"/>
</dbReference>
<keyword evidence="3 5" id="KW-0032">Aminotransferase</keyword>
<sequence length="255" mass="26719">FWSVPEAAALLAAPGASALIARIPSLAPAAGAAIAGPTYNEHAAAFAANGWQVGPPQDMPGARASVIVHPNNPTGHWHAAAPDSALSIVDESFCDTDPSRSLIGAATRPGRLILKSFGKFWGLAGLRLGFAIGDPALIARLAEQLGPWPVSGPALAIGTAALSDPDWAAATRQRLQEDAARLDRLLTRTFTGTGARVAGGTPLFRLYETPDAAALQDRLARHRIWTRIFPWSPTLIRLGLPGPSGWDRLEQALAG</sequence>
<gene>
    <name evidence="5" type="ORF">GLS40_00005</name>
</gene>
<protein>
    <recommendedName>
        <fullName evidence="3">Aminotransferase</fullName>
        <ecNumber evidence="3">2.6.1.-</ecNumber>
    </recommendedName>
</protein>
<comment type="caution">
    <text evidence="5">The sequence shown here is derived from an EMBL/GenBank/DDBJ whole genome shotgun (WGS) entry which is preliminary data.</text>
</comment>
<evidence type="ECO:0000313" key="5">
    <source>
        <dbReference type="EMBL" id="MWB76396.1"/>
    </source>
</evidence>
<dbReference type="Proteomes" id="UP000443843">
    <property type="component" value="Unassembled WGS sequence"/>
</dbReference>
<evidence type="ECO:0000256" key="1">
    <source>
        <dbReference type="ARBA" id="ARBA00001933"/>
    </source>
</evidence>
<evidence type="ECO:0000313" key="6">
    <source>
        <dbReference type="Proteomes" id="UP000443843"/>
    </source>
</evidence>
<dbReference type="InterPro" id="IPR015422">
    <property type="entry name" value="PyrdxlP-dep_Trfase_small"/>
</dbReference>
<comment type="cofactor">
    <cofactor evidence="1 3">
        <name>pyridoxal 5'-phosphate</name>
        <dbReference type="ChEBI" id="CHEBI:597326"/>
    </cofactor>
</comment>
<dbReference type="Gene3D" id="3.40.640.10">
    <property type="entry name" value="Type I PLP-dependent aspartate aminotransferase-like (Major domain)"/>
    <property type="match status" value="1"/>
</dbReference>
<dbReference type="PANTHER" id="PTHR42885:SF1">
    <property type="entry name" value="THREONINE-PHOSPHATE DECARBOXYLASE"/>
    <property type="match status" value="1"/>
</dbReference>
<comment type="similarity">
    <text evidence="3">Belongs to the class-I pyridoxal-phosphate-dependent aminotransferase family.</text>
</comment>
<reference evidence="5 6" key="1">
    <citation type="submission" date="2019-11" db="EMBL/GenBank/DDBJ databases">
        <title>Pseudooceanicola pacifica sp. nov., isolated from deep-sea sediment of the Pacific Ocean.</title>
        <authorList>
            <person name="Lyu L."/>
        </authorList>
    </citation>
    <scope>NUCLEOTIDE SEQUENCE [LARGE SCALE GENOMIC DNA]</scope>
    <source>
        <strain evidence="5 6">216_PA32_1</strain>
    </source>
</reference>
<evidence type="ECO:0000259" key="4">
    <source>
        <dbReference type="Pfam" id="PF00155"/>
    </source>
</evidence>
<keyword evidence="3 5" id="KW-0808">Transferase</keyword>
<dbReference type="SUPFAM" id="SSF53383">
    <property type="entry name" value="PLP-dependent transferases"/>
    <property type="match status" value="1"/>
</dbReference>
<evidence type="ECO:0000256" key="3">
    <source>
        <dbReference type="RuleBase" id="RU000481"/>
    </source>
</evidence>
<dbReference type="GO" id="GO:0030170">
    <property type="term" value="F:pyridoxal phosphate binding"/>
    <property type="evidence" value="ECO:0007669"/>
    <property type="project" value="InterPro"/>
</dbReference>
<dbReference type="EMBL" id="WNXQ01000001">
    <property type="protein sequence ID" value="MWB76396.1"/>
    <property type="molecule type" value="Genomic_DNA"/>
</dbReference>
<evidence type="ECO:0000256" key="2">
    <source>
        <dbReference type="ARBA" id="ARBA00022898"/>
    </source>
</evidence>